<dbReference type="EMBL" id="JACGWL010000008">
    <property type="protein sequence ID" value="KAK4397147.1"/>
    <property type="molecule type" value="Genomic_DNA"/>
</dbReference>
<comment type="caution">
    <text evidence="1">The sequence shown here is derived from an EMBL/GenBank/DDBJ whole genome shotgun (WGS) entry which is preliminary data.</text>
</comment>
<reference evidence="1" key="2">
    <citation type="journal article" date="2024" name="Plant">
        <title>Genomic evolution and insights into agronomic trait innovations of Sesamum species.</title>
        <authorList>
            <person name="Miao H."/>
            <person name="Wang L."/>
            <person name="Qu L."/>
            <person name="Liu H."/>
            <person name="Sun Y."/>
            <person name="Le M."/>
            <person name="Wang Q."/>
            <person name="Wei S."/>
            <person name="Zheng Y."/>
            <person name="Lin W."/>
            <person name="Duan Y."/>
            <person name="Cao H."/>
            <person name="Xiong S."/>
            <person name="Wang X."/>
            <person name="Wei L."/>
            <person name="Li C."/>
            <person name="Ma Q."/>
            <person name="Ju M."/>
            <person name="Zhao R."/>
            <person name="Li G."/>
            <person name="Mu C."/>
            <person name="Tian Q."/>
            <person name="Mei H."/>
            <person name="Zhang T."/>
            <person name="Gao T."/>
            <person name="Zhang H."/>
        </authorList>
    </citation>
    <scope>NUCLEOTIDE SEQUENCE</scope>
    <source>
        <tissue evidence="1">Leaf</tissue>
    </source>
</reference>
<gene>
    <name evidence="1" type="ORF">Sango_1551300</name>
</gene>
<proteinExistence type="predicted"/>
<dbReference type="PANTHER" id="PTHR31973:SF187">
    <property type="entry name" value="MUTATOR TRANSPOSASE MUDRA PROTEIN"/>
    <property type="match status" value="1"/>
</dbReference>
<sequence length="102" mass="11160">MKLRVVRNGSIVGCGYAAEIRVMNPSSTVIIGTYQQMKEIFRFYACFGALKRGFKADCRSIIGVDRCHLKGPYGGILLTAIGVDPNNNLFPISYAVVNKDLG</sequence>
<accession>A0AAE1WPB0</accession>
<organism evidence="1 2">
    <name type="scientific">Sesamum angolense</name>
    <dbReference type="NCBI Taxonomy" id="2727404"/>
    <lineage>
        <taxon>Eukaryota</taxon>
        <taxon>Viridiplantae</taxon>
        <taxon>Streptophyta</taxon>
        <taxon>Embryophyta</taxon>
        <taxon>Tracheophyta</taxon>
        <taxon>Spermatophyta</taxon>
        <taxon>Magnoliopsida</taxon>
        <taxon>eudicotyledons</taxon>
        <taxon>Gunneridae</taxon>
        <taxon>Pentapetalae</taxon>
        <taxon>asterids</taxon>
        <taxon>lamiids</taxon>
        <taxon>Lamiales</taxon>
        <taxon>Pedaliaceae</taxon>
        <taxon>Sesamum</taxon>
    </lineage>
</organism>
<keyword evidence="2" id="KW-1185">Reference proteome</keyword>
<reference evidence="1" key="1">
    <citation type="submission" date="2020-06" db="EMBL/GenBank/DDBJ databases">
        <authorList>
            <person name="Li T."/>
            <person name="Hu X."/>
            <person name="Zhang T."/>
            <person name="Song X."/>
            <person name="Zhang H."/>
            <person name="Dai N."/>
            <person name="Sheng W."/>
            <person name="Hou X."/>
            <person name="Wei L."/>
        </authorList>
    </citation>
    <scope>NUCLEOTIDE SEQUENCE</scope>
    <source>
        <strain evidence="1">K16</strain>
        <tissue evidence="1">Leaf</tissue>
    </source>
</reference>
<evidence type="ECO:0000313" key="1">
    <source>
        <dbReference type="EMBL" id="KAK4397147.1"/>
    </source>
</evidence>
<evidence type="ECO:0000313" key="2">
    <source>
        <dbReference type="Proteomes" id="UP001289374"/>
    </source>
</evidence>
<dbReference type="PANTHER" id="PTHR31973">
    <property type="entry name" value="POLYPROTEIN, PUTATIVE-RELATED"/>
    <property type="match status" value="1"/>
</dbReference>
<dbReference type="Proteomes" id="UP001289374">
    <property type="component" value="Unassembled WGS sequence"/>
</dbReference>
<name>A0AAE1WPB0_9LAMI</name>
<protein>
    <submittedName>
        <fullName evidence="1">Uncharacterized protein</fullName>
    </submittedName>
</protein>
<dbReference type="AlphaFoldDB" id="A0AAE1WPB0"/>